<name>A0A076FG44_9VIRU</name>
<keyword evidence="3" id="KW-1185">Reference proteome</keyword>
<reference evidence="2 3" key="1">
    <citation type="journal article" date="2014" name="Virology">
        <title>Genome of brown tide virus (AaV), the little giant of the Megaviridae, elucidates NCLDV genome expansion and host-virus coevolution.</title>
        <authorList>
            <person name="Moniruzzaman M."/>
            <person name="LeCleir G.R."/>
            <person name="Brown C.M."/>
            <person name="Gobler C.J."/>
            <person name="Bidle K.D."/>
            <person name="Wilson W.H."/>
            <person name="Wilhelm S.W."/>
        </authorList>
    </citation>
    <scope>NUCLEOTIDE SEQUENCE [LARGE SCALE GENOMIC DNA]</scope>
    <source>
        <strain evidence="2">BtV-01</strain>
    </source>
</reference>
<evidence type="ECO:0000256" key="1">
    <source>
        <dbReference type="SAM" id="Phobius"/>
    </source>
</evidence>
<evidence type="ECO:0000313" key="2">
    <source>
        <dbReference type="EMBL" id="AII16995.1"/>
    </source>
</evidence>
<dbReference type="Proteomes" id="UP000028667">
    <property type="component" value="Segment"/>
</dbReference>
<protein>
    <submittedName>
        <fullName evidence="2">Uncharacterized protein</fullName>
    </submittedName>
</protein>
<dbReference type="EMBL" id="KJ645900">
    <property type="protein sequence ID" value="AII16995.1"/>
    <property type="molecule type" value="Genomic_DNA"/>
</dbReference>
<evidence type="ECO:0000313" key="3">
    <source>
        <dbReference type="Proteomes" id="UP000028667"/>
    </source>
</evidence>
<keyword evidence="1" id="KW-0472">Membrane</keyword>
<gene>
    <name evidence="2" type="ORF">AaV_138</name>
</gene>
<organism evidence="2 3">
    <name type="scientific">Aureococcus anophagefferens virus</name>
    <dbReference type="NCBI Taxonomy" id="1474867"/>
    <lineage>
        <taxon>Viruses</taxon>
        <taxon>Varidnaviria</taxon>
        <taxon>Bamfordvirae</taxon>
        <taxon>Nucleocytoviricota</taxon>
        <taxon>Megaviricetes</taxon>
        <taxon>Imitervirales</taxon>
        <taxon>Schizomimiviridae</taxon>
        <taxon>Kratosvirus</taxon>
        <taxon>Kratosvirus quantuckense</taxon>
    </lineage>
</organism>
<dbReference type="KEGG" id="vg:20041487"/>
<proteinExistence type="predicted"/>
<accession>A0A076FG44</accession>
<dbReference type="GeneID" id="20041487"/>
<feature type="transmembrane region" description="Helical" evidence="1">
    <location>
        <begin position="20"/>
        <end position="45"/>
    </location>
</feature>
<sequence>MGDVKDIEKKGTWIWNFSTYNLFVIFVFLIFFSIVLYLITGIFILEFPLWVFGDWN</sequence>
<keyword evidence="1" id="KW-1133">Transmembrane helix</keyword>
<keyword evidence="1" id="KW-0812">Transmembrane</keyword>
<dbReference type="RefSeq" id="YP_009052214.1">
    <property type="nucleotide sequence ID" value="NC_024697.1"/>
</dbReference>